<keyword evidence="1" id="KW-0472">Membrane</keyword>
<feature type="transmembrane region" description="Helical" evidence="1">
    <location>
        <begin position="124"/>
        <end position="149"/>
    </location>
</feature>
<comment type="caution">
    <text evidence="2">The sequence shown here is derived from an EMBL/GenBank/DDBJ whole genome shotgun (WGS) entry which is preliminary data.</text>
</comment>
<dbReference type="RefSeq" id="WP_103079124.1">
    <property type="nucleotide sequence ID" value="NZ_AZRM01000036.1"/>
</dbReference>
<evidence type="ECO:0000313" key="3">
    <source>
        <dbReference type="Proteomes" id="UP000236199"/>
    </source>
</evidence>
<reference evidence="2 3" key="1">
    <citation type="submission" date="2013-12" db="EMBL/GenBank/DDBJ databases">
        <title>Comparative genomics of Petrotoga isolates.</title>
        <authorList>
            <person name="Nesbo C.L."/>
            <person name="Charchuk R."/>
            <person name="Chow K."/>
        </authorList>
    </citation>
    <scope>NUCLEOTIDE SEQUENCE [LARGE SCALE GENOMIC DNA]</scope>
    <source>
        <strain evidence="2 3">DSM 10691</strain>
    </source>
</reference>
<proteinExistence type="predicted"/>
<name>A0A2K1P9K0_9BACT</name>
<sequence>MMKALIKKELRMFIRKRFQFFSLLTVITVFVITFNMDSSNKFNPILISSFIVTFCVPYSFGWISFQKEKENKNISYLLASPLNIKEIFLGKMLAVLLFTQVFMLWGIIVQYITNIFSMGVIPTFELLLTVLITFPIWSAVLSGLVGVGLLVFDNPFIVRILLFLFLIFVGMNGNLWKKLIILENWQNLILIFLGLMAILGIIYFVDIFGKRLMIE</sequence>
<gene>
    <name evidence="2" type="ORF">X928_07450</name>
</gene>
<organism evidence="2 3">
    <name type="scientific">Petrotoga miotherma DSM 10691</name>
    <dbReference type="NCBI Taxonomy" id="1434326"/>
    <lineage>
        <taxon>Bacteria</taxon>
        <taxon>Thermotogati</taxon>
        <taxon>Thermotogota</taxon>
        <taxon>Thermotogae</taxon>
        <taxon>Petrotogales</taxon>
        <taxon>Petrotogaceae</taxon>
        <taxon>Petrotoga</taxon>
    </lineage>
</organism>
<feature type="transmembrane region" description="Helical" evidence="1">
    <location>
        <begin position="188"/>
        <end position="209"/>
    </location>
</feature>
<feature type="transmembrane region" description="Helical" evidence="1">
    <location>
        <begin position="20"/>
        <end position="36"/>
    </location>
</feature>
<feature type="transmembrane region" description="Helical" evidence="1">
    <location>
        <begin position="92"/>
        <end position="112"/>
    </location>
</feature>
<feature type="transmembrane region" description="Helical" evidence="1">
    <location>
        <begin position="156"/>
        <end position="176"/>
    </location>
</feature>
<accession>A0A2K1P9K0</accession>
<evidence type="ECO:0000313" key="2">
    <source>
        <dbReference type="EMBL" id="PNR99376.1"/>
    </source>
</evidence>
<evidence type="ECO:0008006" key="4">
    <source>
        <dbReference type="Google" id="ProtNLM"/>
    </source>
</evidence>
<protein>
    <recommendedName>
        <fullName evidence="4">ABC transporter permease</fullName>
    </recommendedName>
</protein>
<dbReference type="EMBL" id="AZRM01000036">
    <property type="protein sequence ID" value="PNR99376.1"/>
    <property type="molecule type" value="Genomic_DNA"/>
</dbReference>
<evidence type="ECO:0000256" key="1">
    <source>
        <dbReference type="SAM" id="Phobius"/>
    </source>
</evidence>
<keyword evidence="1" id="KW-1133">Transmembrane helix</keyword>
<feature type="transmembrane region" description="Helical" evidence="1">
    <location>
        <begin position="42"/>
        <end position="65"/>
    </location>
</feature>
<dbReference type="Proteomes" id="UP000236199">
    <property type="component" value="Unassembled WGS sequence"/>
</dbReference>
<dbReference type="AlphaFoldDB" id="A0A2K1P9K0"/>
<keyword evidence="3" id="KW-1185">Reference proteome</keyword>
<dbReference type="OrthoDB" id="48907at2"/>
<keyword evidence="1" id="KW-0812">Transmembrane</keyword>